<dbReference type="Proteomes" id="UP001057402">
    <property type="component" value="Chromosome 10"/>
</dbReference>
<reference evidence="2" key="1">
    <citation type="journal article" date="2023" name="Front. Plant Sci.">
        <title>Chromosomal-level genome assembly of Melastoma candidum provides insights into trichome evolution.</title>
        <authorList>
            <person name="Zhong Y."/>
            <person name="Wu W."/>
            <person name="Sun C."/>
            <person name="Zou P."/>
            <person name="Liu Y."/>
            <person name="Dai S."/>
            <person name="Zhou R."/>
        </authorList>
    </citation>
    <scope>NUCLEOTIDE SEQUENCE [LARGE SCALE GENOMIC DNA]</scope>
</reference>
<proteinExistence type="predicted"/>
<accession>A0ACB9MB66</accession>
<name>A0ACB9MB66_9MYRT</name>
<organism evidence="1 2">
    <name type="scientific">Melastoma candidum</name>
    <dbReference type="NCBI Taxonomy" id="119954"/>
    <lineage>
        <taxon>Eukaryota</taxon>
        <taxon>Viridiplantae</taxon>
        <taxon>Streptophyta</taxon>
        <taxon>Embryophyta</taxon>
        <taxon>Tracheophyta</taxon>
        <taxon>Spermatophyta</taxon>
        <taxon>Magnoliopsida</taxon>
        <taxon>eudicotyledons</taxon>
        <taxon>Gunneridae</taxon>
        <taxon>Pentapetalae</taxon>
        <taxon>rosids</taxon>
        <taxon>malvids</taxon>
        <taxon>Myrtales</taxon>
        <taxon>Melastomataceae</taxon>
        <taxon>Melastomatoideae</taxon>
        <taxon>Melastomateae</taxon>
        <taxon>Melastoma</taxon>
    </lineage>
</organism>
<keyword evidence="2" id="KW-1185">Reference proteome</keyword>
<protein>
    <submittedName>
        <fullName evidence="1">Uncharacterized protein</fullName>
    </submittedName>
</protein>
<evidence type="ECO:0000313" key="2">
    <source>
        <dbReference type="Proteomes" id="UP001057402"/>
    </source>
</evidence>
<comment type="caution">
    <text evidence="1">The sequence shown here is derived from an EMBL/GenBank/DDBJ whole genome shotgun (WGS) entry which is preliminary data.</text>
</comment>
<gene>
    <name evidence="1" type="ORF">MLD38_034798</name>
</gene>
<sequence length="327" mass="37591">MDLHPSVDHRIKDAIETVLGLPSRSPSLDVMLQAYQESLSRLHQECSYLQSQLCDKDELISRAKAEAAMNAQAIKKFVEANRNLAAECADLLEQRDKLEMECSLYDHDREVLMEFGNEAEERARDAEARVCELEGEVQHLSVELQLQRHVQQHRGDDEVVRVRLIEDVLLEPIVSSLIDEGEVASAYAFLEANCSQESCEELLRRWDKLRPSTQKILALVAKLKKLENDKEQCRINLHKAEDEVKLFYRENSTLVEENRRLLLHYKRERTRSSSHSRSKSGASSKPNKRKLSNSANTPVKRIDFSDVDSPRHPLSPLQQNSPDNWIQ</sequence>
<evidence type="ECO:0000313" key="1">
    <source>
        <dbReference type="EMBL" id="KAI4321415.1"/>
    </source>
</evidence>
<dbReference type="EMBL" id="CM042889">
    <property type="protein sequence ID" value="KAI4321415.1"/>
    <property type="molecule type" value="Genomic_DNA"/>
</dbReference>